<organism evidence="1 2">
    <name type="scientific">Leptospira weilii str. UI 13098</name>
    <dbReference type="NCBI Taxonomy" id="1088542"/>
    <lineage>
        <taxon>Bacteria</taxon>
        <taxon>Pseudomonadati</taxon>
        <taxon>Spirochaetota</taxon>
        <taxon>Spirochaetia</taxon>
        <taxon>Leptospirales</taxon>
        <taxon>Leptospiraceae</taxon>
        <taxon>Leptospira</taxon>
    </lineage>
</organism>
<accession>M6QEG7</accession>
<comment type="caution">
    <text evidence="1">The sequence shown here is derived from an EMBL/GenBank/DDBJ whole genome shotgun (WGS) entry which is preliminary data.</text>
</comment>
<evidence type="ECO:0000313" key="1">
    <source>
        <dbReference type="EMBL" id="EMN91590.1"/>
    </source>
</evidence>
<reference evidence="1 2" key="1">
    <citation type="submission" date="2013-01" db="EMBL/GenBank/DDBJ databases">
        <authorList>
            <person name="Harkins D.M."/>
            <person name="Durkin A.S."/>
            <person name="Brinkac L.M."/>
            <person name="Haft D.H."/>
            <person name="Selengut J.D."/>
            <person name="Sanka R."/>
            <person name="DePew J."/>
            <person name="Purushe J."/>
            <person name="Chanthongthip A."/>
            <person name="Lattana O."/>
            <person name="Phetsouvanh R."/>
            <person name="Newton P.N."/>
            <person name="Vinetz J.M."/>
            <person name="Sutton G.G."/>
            <person name="Nierman W.C."/>
            <person name="Fouts D.E."/>
        </authorList>
    </citation>
    <scope>NUCLEOTIDE SEQUENCE [LARGE SCALE GENOMIC DNA]</scope>
    <source>
        <strain evidence="1 2">UI 13098</strain>
    </source>
</reference>
<evidence type="ECO:0000313" key="2">
    <source>
        <dbReference type="Proteomes" id="UP000012118"/>
    </source>
</evidence>
<protein>
    <submittedName>
        <fullName evidence="1">Uncharacterized protein</fullName>
    </submittedName>
</protein>
<sequence length="53" mass="6192">MRTYVLLQTYGTITADFSKVCGTDFHKNLRVLQKSPDQLIKFLSKHRSEFLES</sequence>
<gene>
    <name evidence="1" type="ORF">LEP1GSC108_4055</name>
</gene>
<keyword evidence="2" id="KW-1185">Reference proteome</keyword>
<proteinExistence type="predicted"/>
<dbReference type="Proteomes" id="UP000012118">
    <property type="component" value="Unassembled WGS sequence"/>
</dbReference>
<dbReference type="AlphaFoldDB" id="M6QEG7"/>
<dbReference type="EMBL" id="AHNU02000028">
    <property type="protein sequence ID" value="EMN91590.1"/>
    <property type="molecule type" value="Genomic_DNA"/>
</dbReference>
<name>M6QEG7_9LEPT</name>